<proteinExistence type="predicted"/>
<evidence type="ECO:0000256" key="1">
    <source>
        <dbReference type="SAM" id="MobiDB-lite"/>
    </source>
</evidence>
<name>A0A075H0T4_9EURY</name>
<dbReference type="Gene3D" id="3.30.110.150">
    <property type="entry name" value="SepF-like protein"/>
    <property type="match status" value="1"/>
</dbReference>
<dbReference type="EMBL" id="KF900822">
    <property type="protein sequence ID" value="AIF08142.1"/>
    <property type="molecule type" value="Genomic_DNA"/>
</dbReference>
<dbReference type="AlphaFoldDB" id="A0A075H0T4"/>
<feature type="region of interest" description="Disordered" evidence="1">
    <location>
        <begin position="1"/>
        <end position="28"/>
    </location>
</feature>
<protein>
    <recommendedName>
        <fullName evidence="3">Cell division protein SepF</fullName>
    </recommendedName>
</protein>
<dbReference type="InterPro" id="IPR038594">
    <property type="entry name" value="SepF-like_sf"/>
</dbReference>
<organism evidence="2">
    <name type="scientific">uncultured marine group II/III euryarchaeote KM3_27_D02</name>
    <dbReference type="NCBI Taxonomy" id="1456428"/>
    <lineage>
        <taxon>Archaea</taxon>
        <taxon>Methanobacteriati</taxon>
        <taxon>Methanobacteriota</taxon>
        <taxon>environmental samples</taxon>
    </lineage>
</organism>
<evidence type="ECO:0000313" key="2">
    <source>
        <dbReference type="EMBL" id="AIF08142.1"/>
    </source>
</evidence>
<accession>A0A075H0T4</accession>
<evidence type="ECO:0008006" key="3">
    <source>
        <dbReference type="Google" id="ProtNLM"/>
    </source>
</evidence>
<reference evidence="2" key="1">
    <citation type="journal article" date="2014" name="Genome Biol. Evol.">
        <title>Pangenome evidence for extensive interdomain horizontal transfer affecting lineage core and shell genes in uncultured planktonic thaumarchaeota and euryarchaeota.</title>
        <authorList>
            <person name="Deschamps P."/>
            <person name="Zivanovic Y."/>
            <person name="Moreira D."/>
            <person name="Rodriguez-Valera F."/>
            <person name="Lopez-Garcia P."/>
        </authorList>
    </citation>
    <scope>NUCLEOTIDE SEQUENCE</scope>
</reference>
<sequence length="138" mass="14879">MSGDDETGPRWLDVPSIEDNPLPSVDPGDSYHDLGALYSDAPVPRGAGDIVIRRAVLHDVTGLEEILNWTADGELVILELQSMLDRGFEFETAVEQITSFVEGDLGGSLVQLGDQRILILPAGFRGVSGLEDEPFEAS</sequence>